<accession>A0A5N6UDV6</accession>
<name>A0A5N6UDV6_ASPTM</name>
<evidence type="ECO:0000256" key="1">
    <source>
        <dbReference type="SAM" id="Phobius"/>
    </source>
</evidence>
<sequence>MHDTRVLRRRSHSGIMHHGMCIALILALTLLFSLYLLNTHLQDLDKQYHVCTYMQGWMCWHRPGLFQLEEDGLH</sequence>
<proteinExistence type="predicted"/>
<keyword evidence="1" id="KW-0472">Membrane</keyword>
<dbReference type="AlphaFoldDB" id="A0A5N6UDV6"/>
<keyword evidence="1" id="KW-0812">Transmembrane</keyword>
<protein>
    <submittedName>
        <fullName evidence="2">Uncharacterized protein</fullName>
    </submittedName>
</protein>
<gene>
    <name evidence="2" type="ORF">BDV40DRAFT_280219</name>
</gene>
<dbReference type="EMBL" id="ML738746">
    <property type="protein sequence ID" value="KAE8156809.1"/>
    <property type="molecule type" value="Genomic_DNA"/>
</dbReference>
<reference evidence="2 3" key="1">
    <citation type="submission" date="2019-04" db="EMBL/GenBank/DDBJ databases">
        <title>Friends and foes A comparative genomics study of 23 Aspergillus species from section Flavi.</title>
        <authorList>
            <consortium name="DOE Joint Genome Institute"/>
            <person name="Kjaerbolling I."/>
            <person name="Vesth T."/>
            <person name="Frisvad J.C."/>
            <person name="Nybo J.L."/>
            <person name="Theobald S."/>
            <person name="Kildgaard S."/>
            <person name="Isbrandt T."/>
            <person name="Kuo A."/>
            <person name="Sato A."/>
            <person name="Lyhne E.K."/>
            <person name="Kogle M.E."/>
            <person name="Wiebenga A."/>
            <person name="Kun R.S."/>
            <person name="Lubbers R.J."/>
            <person name="Makela M.R."/>
            <person name="Barry K."/>
            <person name="Chovatia M."/>
            <person name="Clum A."/>
            <person name="Daum C."/>
            <person name="Haridas S."/>
            <person name="He G."/>
            <person name="LaButti K."/>
            <person name="Lipzen A."/>
            <person name="Mondo S."/>
            <person name="Riley R."/>
            <person name="Salamov A."/>
            <person name="Simmons B.A."/>
            <person name="Magnuson J.K."/>
            <person name="Henrissat B."/>
            <person name="Mortensen U.H."/>
            <person name="Larsen T.O."/>
            <person name="Devries R.P."/>
            <person name="Grigoriev I.V."/>
            <person name="Machida M."/>
            <person name="Baker S.E."/>
            <person name="Andersen M.R."/>
        </authorList>
    </citation>
    <scope>NUCLEOTIDE SEQUENCE [LARGE SCALE GENOMIC DNA]</scope>
    <source>
        <strain evidence="2 3">CBS 117626</strain>
    </source>
</reference>
<evidence type="ECO:0000313" key="2">
    <source>
        <dbReference type="EMBL" id="KAE8156809.1"/>
    </source>
</evidence>
<organism evidence="2 3">
    <name type="scientific">Aspergillus tamarii</name>
    <dbReference type="NCBI Taxonomy" id="41984"/>
    <lineage>
        <taxon>Eukaryota</taxon>
        <taxon>Fungi</taxon>
        <taxon>Dikarya</taxon>
        <taxon>Ascomycota</taxon>
        <taxon>Pezizomycotina</taxon>
        <taxon>Eurotiomycetes</taxon>
        <taxon>Eurotiomycetidae</taxon>
        <taxon>Eurotiales</taxon>
        <taxon>Aspergillaceae</taxon>
        <taxon>Aspergillus</taxon>
        <taxon>Aspergillus subgen. Circumdati</taxon>
    </lineage>
</organism>
<keyword evidence="1" id="KW-1133">Transmembrane helix</keyword>
<evidence type="ECO:0000313" key="3">
    <source>
        <dbReference type="Proteomes" id="UP000326950"/>
    </source>
</evidence>
<feature type="transmembrane region" description="Helical" evidence="1">
    <location>
        <begin position="15"/>
        <end position="37"/>
    </location>
</feature>
<keyword evidence="3" id="KW-1185">Reference proteome</keyword>
<dbReference type="Proteomes" id="UP000326950">
    <property type="component" value="Unassembled WGS sequence"/>
</dbReference>